<reference evidence="2 3" key="1">
    <citation type="submission" date="2017-05" db="EMBL/GenBank/DDBJ databases">
        <title>The complete genome sequence of Deinococcus ficus isolated from the rhizosphere of the Ficus religiosa L. in Taiwan.</title>
        <authorList>
            <person name="Wu K.-M."/>
            <person name="Liao T.-L."/>
            <person name="Liu Y.-M."/>
            <person name="Young C.-C."/>
            <person name="Tsai S.-F."/>
        </authorList>
    </citation>
    <scope>NUCLEOTIDE SEQUENCE [LARGE SCALE GENOMIC DNA]</scope>
    <source>
        <strain evidence="2 3">CC-FR2-10</strain>
    </source>
</reference>
<dbReference type="PROSITE" id="PS51257">
    <property type="entry name" value="PROKAR_LIPOPROTEIN"/>
    <property type="match status" value="1"/>
</dbReference>
<evidence type="ECO:0000313" key="3">
    <source>
        <dbReference type="Proteomes" id="UP000259030"/>
    </source>
</evidence>
<keyword evidence="3" id="KW-1185">Reference proteome</keyword>
<gene>
    <name evidence="2" type="ORF">DFI_12690</name>
</gene>
<protein>
    <recommendedName>
        <fullName evidence="4">Lipoprotein</fullName>
    </recommendedName>
</protein>
<dbReference type="KEGG" id="dfc:DFI_12690"/>
<evidence type="ECO:0000313" key="2">
    <source>
        <dbReference type="EMBL" id="ASN81732.1"/>
    </source>
</evidence>
<dbReference type="AlphaFoldDB" id="A0A221SYL0"/>
<name>A0A221SYL0_9DEIO</name>
<organism evidence="2 3">
    <name type="scientific">Deinococcus ficus</name>
    <dbReference type="NCBI Taxonomy" id="317577"/>
    <lineage>
        <taxon>Bacteria</taxon>
        <taxon>Thermotogati</taxon>
        <taxon>Deinococcota</taxon>
        <taxon>Deinococci</taxon>
        <taxon>Deinococcales</taxon>
        <taxon>Deinococcaceae</taxon>
        <taxon>Deinococcus</taxon>
    </lineage>
</organism>
<keyword evidence="1" id="KW-0732">Signal</keyword>
<proteinExistence type="predicted"/>
<dbReference type="EMBL" id="CP021081">
    <property type="protein sequence ID" value="ASN81732.1"/>
    <property type="molecule type" value="Genomic_DNA"/>
</dbReference>
<sequence length="154" mass="16053">MKKLFLLAAAPLTLASCGLIGLPQSLDVSGSVLGTPPAGTVRLALVGANASGVVQDGSQQAAITLSPSDKRYAVDLPADWKQKDGYYNVVAYVDADNDGMYDAGEQSTSHQGSYLVYDVDGQNALISGIRAGLNEVKGTTAVQWGKIGGYDLTW</sequence>
<accession>A0A221SYL0</accession>
<evidence type="ECO:0008006" key="4">
    <source>
        <dbReference type="Google" id="ProtNLM"/>
    </source>
</evidence>
<dbReference type="RefSeq" id="WP_022800930.1">
    <property type="nucleotide sequence ID" value="NZ_ATTJ01000001.1"/>
</dbReference>
<dbReference type="STRING" id="317577.GCA_000419625_01371"/>
<feature type="signal peptide" evidence="1">
    <location>
        <begin position="1"/>
        <end position="21"/>
    </location>
</feature>
<evidence type="ECO:0000256" key="1">
    <source>
        <dbReference type="SAM" id="SignalP"/>
    </source>
</evidence>
<dbReference type="Proteomes" id="UP000259030">
    <property type="component" value="Chromosome"/>
</dbReference>
<feature type="chain" id="PRO_5011299387" description="Lipoprotein" evidence="1">
    <location>
        <begin position="22"/>
        <end position="154"/>
    </location>
</feature>